<name>A0A645CVA9_9ZZZZ</name>
<dbReference type="AlphaFoldDB" id="A0A645CVA9"/>
<proteinExistence type="predicted"/>
<comment type="caution">
    <text evidence="1">The sequence shown here is derived from an EMBL/GenBank/DDBJ whole genome shotgun (WGS) entry which is preliminary data.</text>
</comment>
<organism evidence="1">
    <name type="scientific">bioreactor metagenome</name>
    <dbReference type="NCBI Taxonomy" id="1076179"/>
    <lineage>
        <taxon>unclassified sequences</taxon>
        <taxon>metagenomes</taxon>
        <taxon>ecological metagenomes</taxon>
    </lineage>
</organism>
<evidence type="ECO:0000313" key="1">
    <source>
        <dbReference type="EMBL" id="MPM80815.1"/>
    </source>
</evidence>
<reference evidence="1" key="1">
    <citation type="submission" date="2019-08" db="EMBL/GenBank/DDBJ databases">
        <authorList>
            <person name="Kucharzyk K."/>
            <person name="Murdoch R.W."/>
            <person name="Higgins S."/>
            <person name="Loffler F."/>
        </authorList>
    </citation>
    <scope>NUCLEOTIDE SEQUENCE</scope>
</reference>
<accession>A0A645CVA9</accession>
<sequence length="92" mass="10363">MIRLGRLVPDAATLDQMREVVADVYIKSKQLPTLAVGGLLIDLAFFSVKLNEPSQAKEVLNRFRRSKLSPMHFSLQLQQKAAMLEHAFPAEQ</sequence>
<dbReference type="EMBL" id="VSSQ01030323">
    <property type="protein sequence ID" value="MPM80815.1"/>
    <property type="molecule type" value="Genomic_DNA"/>
</dbReference>
<protein>
    <submittedName>
        <fullName evidence="1">Uncharacterized protein</fullName>
    </submittedName>
</protein>
<gene>
    <name evidence="1" type="ORF">SDC9_127865</name>
</gene>